<dbReference type="Ensembl" id="ENSLLTT00000007920.1">
    <property type="protein sequence ID" value="ENSLLTP00000007636.1"/>
    <property type="gene ID" value="ENSLLTG00000005787.1"/>
</dbReference>
<dbReference type="GeneTree" id="ENSGT01000000221710"/>
<protein>
    <recommendedName>
        <fullName evidence="3">ACB domain-containing protein</fullName>
    </recommendedName>
</protein>
<dbReference type="GO" id="GO:0000062">
    <property type="term" value="F:fatty-acyl-CoA binding"/>
    <property type="evidence" value="ECO:0007669"/>
    <property type="project" value="InterPro"/>
</dbReference>
<keyword evidence="2" id="KW-0446">Lipid-binding</keyword>
<reference evidence="4" key="1">
    <citation type="submission" date="2025-08" db="UniProtKB">
        <authorList>
            <consortium name="Ensembl"/>
        </authorList>
    </citation>
    <scope>IDENTIFICATION</scope>
</reference>
<dbReference type="InterPro" id="IPR014352">
    <property type="entry name" value="FERM/acyl-CoA-bd_prot_sf"/>
</dbReference>
<dbReference type="PANTHER" id="PTHR23310:SF62">
    <property type="entry name" value="ACYL-COA BINDING PROTEIN 1, ISOFORM A"/>
    <property type="match status" value="1"/>
</dbReference>
<evidence type="ECO:0000256" key="1">
    <source>
        <dbReference type="ARBA" id="ARBA00005567"/>
    </source>
</evidence>
<evidence type="ECO:0000313" key="5">
    <source>
        <dbReference type="Proteomes" id="UP000694406"/>
    </source>
</evidence>
<evidence type="ECO:0000259" key="3">
    <source>
        <dbReference type="PROSITE" id="PS51228"/>
    </source>
</evidence>
<dbReference type="PANTHER" id="PTHR23310">
    <property type="entry name" value="ACYL-COA-BINDING PROTEIN, ACBP"/>
    <property type="match status" value="1"/>
</dbReference>
<evidence type="ECO:0000313" key="4">
    <source>
        <dbReference type="Ensembl" id="ENSLLTP00000007636.1"/>
    </source>
</evidence>
<dbReference type="Pfam" id="PF00887">
    <property type="entry name" value="ACBP"/>
    <property type="match status" value="1"/>
</dbReference>
<dbReference type="PRINTS" id="PR00689">
    <property type="entry name" value="ACOABINDINGP"/>
</dbReference>
<dbReference type="PROSITE" id="PS51228">
    <property type="entry name" value="ACB_2"/>
    <property type="match status" value="1"/>
</dbReference>
<keyword evidence="5" id="KW-1185">Reference proteome</keyword>
<dbReference type="AlphaFoldDB" id="A0A8C5RVI7"/>
<name>A0A8C5RVI7_LATLA</name>
<feature type="domain" description="ACB" evidence="3">
    <location>
        <begin position="1"/>
        <end position="62"/>
    </location>
</feature>
<evidence type="ECO:0000256" key="2">
    <source>
        <dbReference type="ARBA" id="ARBA00023121"/>
    </source>
</evidence>
<dbReference type="GO" id="GO:0006631">
    <property type="term" value="P:fatty acid metabolic process"/>
    <property type="evidence" value="ECO:0007669"/>
    <property type="project" value="TreeGrafter"/>
</dbReference>
<dbReference type="InterPro" id="IPR035984">
    <property type="entry name" value="Acyl-CoA-binding_sf"/>
</dbReference>
<reference evidence="4" key="2">
    <citation type="submission" date="2025-09" db="UniProtKB">
        <authorList>
            <consortium name="Ensembl"/>
        </authorList>
    </citation>
    <scope>IDENTIFICATION</scope>
</reference>
<organism evidence="4 5">
    <name type="scientific">Laticauda laticaudata</name>
    <name type="common">Blue-ringed sea krait</name>
    <name type="synonym">Blue-lipped sea krait</name>
    <dbReference type="NCBI Taxonomy" id="8630"/>
    <lineage>
        <taxon>Eukaryota</taxon>
        <taxon>Metazoa</taxon>
        <taxon>Chordata</taxon>
        <taxon>Craniata</taxon>
        <taxon>Vertebrata</taxon>
        <taxon>Euteleostomi</taxon>
        <taxon>Lepidosauria</taxon>
        <taxon>Squamata</taxon>
        <taxon>Bifurcata</taxon>
        <taxon>Unidentata</taxon>
        <taxon>Episquamata</taxon>
        <taxon>Toxicofera</taxon>
        <taxon>Serpentes</taxon>
        <taxon>Colubroidea</taxon>
        <taxon>Elapidae</taxon>
        <taxon>Laticaudinae</taxon>
        <taxon>Laticauda</taxon>
    </lineage>
</organism>
<accession>A0A8C5RVI7</accession>
<comment type="similarity">
    <text evidence="1">Belongs to the ACBP family.</text>
</comment>
<dbReference type="Proteomes" id="UP000694406">
    <property type="component" value="Unplaced"/>
</dbReference>
<sequence length="62" mass="6725">MVCVELLDLYGHFKQVTVGDGNTECPGMFDLKGKAKWDACRSGILPVQTGSGNPLVPMISWL</sequence>
<dbReference type="SUPFAM" id="SSF47027">
    <property type="entry name" value="Acyl-CoA binding protein"/>
    <property type="match status" value="1"/>
</dbReference>
<proteinExistence type="inferred from homology"/>
<dbReference type="Gene3D" id="1.20.80.10">
    <property type="match status" value="1"/>
</dbReference>
<dbReference type="InterPro" id="IPR000582">
    <property type="entry name" value="Acyl-CoA-binding_protein"/>
</dbReference>